<evidence type="ECO:0000313" key="3">
    <source>
        <dbReference type="Proteomes" id="UP000198956"/>
    </source>
</evidence>
<dbReference type="GO" id="GO:0046983">
    <property type="term" value="F:protein dimerization activity"/>
    <property type="evidence" value="ECO:0007669"/>
    <property type="project" value="InterPro"/>
</dbReference>
<gene>
    <name evidence="1" type="ORF">K3F53_10475</name>
    <name evidence="2" type="ORF">SAMN04489735_1005129</name>
</gene>
<name>A0A1G7Y569_ANETH</name>
<sequence>MNEEEFLLCAIEEAREELNRVASVRKLTDPAVIAMSKKLDKLINQYYSYKIKQKNTPERGNA</sequence>
<dbReference type="InterPro" id="IPR018540">
    <property type="entry name" value="Spo0E-like"/>
</dbReference>
<reference evidence="1 4" key="2">
    <citation type="submission" date="2021-08" db="EMBL/GenBank/DDBJ databases">
        <title>Complete genome sequence of the strain Aneurinibacillus thermoaerophilus CCM 8960.</title>
        <authorList>
            <person name="Musilova J."/>
            <person name="Kourilova X."/>
            <person name="Pernicova I."/>
            <person name="Bezdicek M."/>
            <person name="Lengerova M."/>
            <person name="Obruca S."/>
            <person name="Sedlar K."/>
        </authorList>
    </citation>
    <scope>NUCLEOTIDE SEQUENCE [LARGE SCALE GENOMIC DNA]</scope>
    <source>
        <strain evidence="1 4">CCM 8960</strain>
    </source>
</reference>
<keyword evidence="4" id="KW-1185">Reference proteome</keyword>
<dbReference type="Gene3D" id="4.10.280.10">
    <property type="entry name" value="Helix-loop-helix DNA-binding domain"/>
    <property type="match status" value="1"/>
</dbReference>
<dbReference type="InterPro" id="IPR037208">
    <property type="entry name" value="Spo0E-like_sf"/>
</dbReference>
<dbReference type="GeneID" id="97141794"/>
<evidence type="ECO:0000313" key="4">
    <source>
        <dbReference type="Proteomes" id="UP000826616"/>
    </source>
</evidence>
<dbReference type="GO" id="GO:0043937">
    <property type="term" value="P:regulation of sporulation"/>
    <property type="evidence" value="ECO:0007669"/>
    <property type="project" value="InterPro"/>
</dbReference>
<dbReference type="EMBL" id="CP080764">
    <property type="protein sequence ID" value="QYY41374.1"/>
    <property type="molecule type" value="Genomic_DNA"/>
</dbReference>
<dbReference type="Pfam" id="PF09388">
    <property type="entry name" value="SpoOE-like"/>
    <property type="match status" value="1"/>
</dbReference>
<dbReference type="EMBL" id="FNDE01000005">
    <property type="protein sequence ID" value="SDG91581.1"/>
    <property type="molecule type" value="Genomic_DNA"/>
</dbReference>
<dbReference type="RefSeq" id="WP_057898600.1">
    <property type="nucleotide sequence ID" value="NZ_CP080764.1"/>
</dbReference>
<proteinExistence type="predicted"/>
<accession>A0A1G7Y569</accession>
<evidence type="ECO:0000313" key="2">
    <source>
        <dbReference type="EMBL" id="SDG91581.1"/>
    </source>
</evidence>
<reference evidence="2 3" key="1">
    <citation type="submission" date="2016-10" db="EMBL/GenBank/DDBJ databases">
        <authorList>
            <person name="de Groot N.N."/>
        </authorList>
    </citation>
    <scope>NUCLEOTIDE SEQUENCE [LARGE SCALE GENOMIC DNA]</scope>
    <source>
        <strain evidence="2 3">L 420-91</strain>
    </source>
</reference>
<dbReference type="Proteomes" id="UP000826616">
    <property type="component" value="Chromosome"/>
</dbReference>
<dbReference type="Proteomes" id="UP000198956">
    <property type="component" value="Unassembled WGS sequence"/>
</dbReference>
<dbReference type="InterPro" id="IPR036638">
    <property type="entry name" value="HLH_DNA-bd_sf"/>
</dbReference>
<dbReference type="AlphaFoldDB" id="A0A1G7Y569"/>
<evidence type="ECO:0000313" key="1">
    <source>
        <dbReference type="EMBL" id="QYY41374.1"/>
    </source>
</evidence>
<organism evidence="2 3">
    <name type="scientific">Aneurinibacillus thermoaerophilus</name>
    <dbReference type="NCBI Taxonomy" id="143495"/>
    <lineage>
        <taxon>Bacteria</taxon>
        <taxon>Bacillati</taxon>
        <taxon>Bacillota</taxon>
        <taxon>Bacilli</taxon>
        <taxon>Bacillales</taxon>
        <taxon>Paenibacillaceae</taxon>
        <taxon>Aneurinibacillus group</taxon>
        <taxon>Aneurinibacillus</taxon>
    </lineage>
</organism>
<protein>
    <submittedName>
        <fullName evidence="1">Aspartyl-phosphate phosphatase Spo0E family protein</fullName>
    </submittedName>
    <submittedName>
        <fullName evidence="2">Spo0E like sporulation regulatory protein</fullName>
    </submittedName>
</protein>
<dbReference type="SUPFAM" id="SSF140500">
    <property type="entry name" value="BAS1536-like"/>
    <property type="match status" value="1"/>
</dbReference>